<comment type="caution">
    <text evidence="4">The sequence shown here is derived from an EMBL/GenBank/DDBJ whole genome shotgun (WGS) entry which is preliminary data.</text>
</comment>
<accession>A0A0F6ACF9</accession>
<dbReference type="Pfam" id="PF13676">
    <property type="entry name" value="TIR_2"/>
    <property type="match status" value="1"/>
</dbReference>
<sequence>MSAEALRRIEQEKQEKTGRLNLNGLGLTALPEELFELVWLKELCLGVEFAHELKHNQGTFISRALFDDLKHHDMSDGESSFDELPEQIQHLSQLEVLIAEHCFEAVNLSLISELTSLRVLVLGDSKLLSQYESVQLPNLAVLSLVRNSFFNSAMLCQLTELRYLDLCGNVDIQLTHLQHRHHLEWLELSHLDELDLSELSGSHNLQYLKLSDCPKLKSNFPYLPRLRCLIQEDCQFEQTQQSWNLPSIEILELDDCAIDSLDMLRELTTLIHLDISHNPIENLSSLENLTNVRTLDLTSCTIENISPIYELNRIQKLKLSDNLISDLTGIEQLQNLKYLDLDDNNICDITPLAKLTDLERLYLESNLIKDITPIGKIKKLESLRVGKNHFLKEHDLTLEPWDNHLDAIKNLLLQTTESHSQIKLPCKVLFLGNHSAGKSSLANYLQKQSLTEKTQSTHILSIQHYTCVDNRAASQQATQNSLPDAIFYDFGGQDYYHGVYRVFMQQKALTCLLWKQDCNGNHQVKDSRGYETQHFSLEYWLAQWRGMTAPDRKVETPLLLVQTHADQDPKQLVTSEPQSLTQHQFYISLNGKGDTSVNQASLNYLHTTLDTFIEQSRRTVKGDKWYQDFIAYVLDRQQKRTSNAHTYSLLGNLVKHYQAGSDNDKLHLQTELKKWHDQGLVLYYPSINANKVWLNPQALTQFIHNHILSLKTFENSQGRIRKKQFDKLIKQHKIDKDVVELLKKEKVIFDHTHTDEIIIPNYLPLAKEEGDHYALFTFGMEYASAFTLKFAQFIPMGLINQLICYFGPLPESKLFWRNQLLFTLGVNKNDDGTKNTDHASKVLIKVEYHPHIEIKVYISGHNKVRSQHIRYLYFVIMAMYWDLDIQTDLKRFDSLFKQLKQGNSKKRTLELDEVTQQQFEHIKTVFETPPKDLQLSLDNRYFVPVTELAEHSNSTQISAIDTQKNATKNLDVEPFQPFTLKGLNKVLKVFISYCHDDIAQRQELELYLTNLVRNKQIEIWQDGLIQPGDVWHTEIVTALEEADVVIMLISQAFIASGYVHDVEVPKALKNLQDGSTKIFPVLLKDCDFADWHVWPEKIHTNLENKEAVAMSQYQFFPQDERNRLKPINQWDYPEQAWTGLTQALKQLIKDLNNA</sequence>
<dbReference type="SUPFAM" id="SSF52200">
    <property type="entry name" value="Toll/Interleukin receptor TIR domain"/>
    <property type="match status" value="1"/>
</dbReference>
<dbReference type="Proteomes" id="UP000033434">
    <property type="component" value="Unassembled WGS sequence"/>
</dbReference>
<keyword evidence="1" id="KW-0433">Leucine-rich repeat</keyword>
<dbReference type="InterPro" id="IPR025875">
    <property type="entry name" value="Leu-rich_rpt_4"/>
</dbReference>
<reference evidence="4 5" key="1">
    <citation type="journal article" date="2015" name="BMC Genomics">
        <title>Genome mining reveals unlocked bioactive potential of marine Gram-negative bacteria.</title>
        <authorList>
            <person name="Machado H."/>
            <person name="Sonnenschein E.C."/>
            <person name="Melchiorsen J."/>
            <person name="Gram L."/>
        </authorList>
    </citation>
    <scope>NUCLEOTIDE SEQUENCE [LARGE SCALE GENOMIC DNA]</scope>
    <source>
        <strain evidence="4 5">S4054</strain>
    </source>
</reference>
<dbReference type="InterPro" id="IPR032675">
    <property type="entry name" value="LRR_dom_sf"/>
</dbReference>
<organism evidence="4 5">
    <name type="scientific">Pseudoalteromonas luteoviolacea S4054</name>
    <dbReference type="NCBI Taxonomy" id="1129367"/>
    <lineage>
        <taxon>Bacteria</taxon>
        <taxon>Pseudomonadati</taxon>
        <taxon>Pseudomonadota</taxon>
        <taxon>Gammaproteobacteria</taxon>
        <taxon>Alteromonadales</taxon>
        <taxon>Pseudoalteromonadaceae</taxon>
        <taxon>Pseudoalteromonas</taxon>
    </lineage>
</organism>
<dbReference type="Gene3D" id="3.40.50.10140">
    <property type="entry name" value="Toll/interleukin-1 receptor homology (TIR) domain"/>
    <property type="match status" value="1"/>
</dbReference>
<dbReference type="PANTHER" id="PTHR24366:SF170">
    <property type="entry name" value="RE50361P"/>
    <property type="match status" value="1"/>
</dbReference>
<evidence type="ECO:0000256" key="2">
    <source>
        <dbReference type="ARBA" id="ARBA00022737"/>
    </source>
</evidence>
<evidence type="ECO:0000256" key="1">
    <source>
        <dbReference type="ARBA" id="ARBA00022614"/>
    </source>
</evidence>
<dbReference type="InterPro" id="IPR001611">
    <property type="entry name" value="Leu-rich_rpt"/>
</dbReference>
<evidence type="ECO:0000313" key="5">
    <source>
        <dbReference type="Proteomes" id="UP000033434"/>
    </source>
</evidence>
<dbReference type="InterPro" id="IPR027417">
    <property type="entry name" value="P-loop_NTPase"/>
</dbReference>
<dbReference type="Pfam" id="PF08477">
    <property type="entry name" value="Roc"/>
    <property type="match status" value="1"/>
</dbReference>
<dbReference type="AlphaFoldDB" id="A0A0F6ACF9"/>
<dbReference type="PANTHER" id="PTHR24366">
    <property type="entry name" value="IG(IMMUNOGLOBULIN) AND LRR(LEUCINE RICH REPEAT) DOMAINS"/>
    <property type="match status" value="1"/>
</dbReference>
<dbReference type="EMBL" id="AUXW01000140">
    <property type="protein sequence ID" value="KKE83828.1"/>
    <property type="molecule type" value="Genomic_DNA"/>
</dbReference>
<dbReference type="RefSeq" id="WP_046355878.1">
    <property type="nucleotide sequence ID" value="NZ_AUXW01000140.1"/>
</dbReference>
<dbReference type="InterPro" id="IPR000157">
    <property type="entry name" value="TIR_dom"/>
</dbReference>
<protein>
    <recommendedName>
        <fullName evidence="3">TIR domain-containing protein</fullName>
    </recommendedName>
</protein>
<dbReference type="PROSITE" id="PS51450">
    <property type="entry name" value="LRR"/>
    <property type="match status" value="4"/>
</dbReference>
<dbReference type="Pfam" id="PF12799">
    <property type="entry name" value="LRR_4"/>
    <property type="match status" value="2"/>
</dbReference>
<proteinExistence type="predicted"/>
<dbReference type="SUPFAM" id="SSF52540">
    <property type="entry name" value="P-loop containing nucleoside triphosphate hydrolases"/>
    <property type="match status" value="1"/>
</dbReference>
<evidence type="ECO:0000259" key="3">
    <source>
        <dbReference type="PROSITE" id="PS50104"/>
    </source>
</evidence>
<dbReference type="Gene3D" id="3.40.50.300">
    <property type="entry name" value="P-loop containing nucleotide triphosphate hydrolases"/>
    <property type="match status" value="1"/>
</dbReference>
<dbReference type="InterPro" id="IPR035897">
    <property type="entry name" value="Toll_tir_struct_dom_sf"/>
</dbReference>
<dbReference type="PROSITE" id="PS50104">
    <property type="entry name" value="TIR"/>
    <property type="match status" value="1"/>
</dbReference>
<dbReference type="PATRIC" id="fig|1129367.4.peg.2206"/>
<dbReference type="Gene3D" id="3.80.10.10">
    <property type="entry name" value="Ribonuclease Inhibitor"/>
    <property type="match status" value="2"/>
</dbReference>
<dbReference type="SMART" id="SM00255">
    <property type="entry name" value="TIR"/>
    <property type="match status" value="1"/>
</dbReference>
<dbReference type="SMART" id="SM00365">
    <property type="entry name" value="LRR_SD22"/>
    <property type="match status" value="5"/>
</dbReference>
<gene>
    <name evidence="4" type="ORF">N479_12070</name>
</gene>
<feature type="domain" description="TIR" evidence="3">
    <location>
        <begin position="985"/>
        <end position="1124"/>
    </location>
</feature>
<dbReference type="GO" id="GO:0007165">
    <property type="term" value="P:signal transduction"/>
    <property type="evidence" value="ECO:0007669"/>
    <property type="project" value="InterPro"/>
</dbReference>
<keyword evidence="2" id="KW-0677">Repeat</keyword>
<evidence type="ECO:0000313" key="4">
    <source>
        <dbReference type="EMBL" id="KKE83828.1"/>
    </source>
</evidence>
<name>A0A0F6ACF9_9GAMM</name>
<dbReference type="SUPFAM" id="SSF52058">
    <property type="entry name" value="L domain-like"/>
    <property type="match status" value="2"/>
</dbReference>